<protein>
    <recommendedName>
        <fullName evidence="1">LA2681-like HEPN domain-containing protein</fullName>
    </recommendedName>
</protein>
<evidence type="ECO:0000313" key="2">
    <source>
        <dbReference type="EMBL" id="AKC62882.1"/>
    </source>
</evidence>
<dbReference type="InterPro" id="IPR011990">
    <property type="entry name" value="TPR-like_helical_dom_sf"/>
</dbReference>
<dbReference type="KEGG" id="cld:CLSPO_c21620"/>
<dbReference type="Proteomes" id="UP000033052">
    <property type="component" value="Chromosome"/>
</dbReference>
<sequence>MICRTVLKIGELIDGAYENKDFEKTKQAIVQGKNVDNEKKLDDLNCAVLNYFISNGISDLIQFKYNNKLKIGTNDKDFEESIYHLRKSINYFSRINIIDGQTIQYKVMAYTNLANQLDIVGRFVEAIEYWDIATSIYTDFGMAYGNKGLCLYNYSKLLYDHGHKAIFLKKSRELLNKAIKLPIYLYAKEIFSKKIKEIEKIIDMDYLESELTFNNSVCTDSVEETMYNAWCNDNTLYLNPLNDILKHDVVNQDILTMPSIVAPIDEKIPKYHSFYNQIKQEYVSARFTFFESIQMEMPHYSDKNVLLYNTIDYPKYGLKIEKMKYAFRVLYSLLDKIAYFINDYFDIGITERDVSFKSIWFSQKKGRNGYKYKMDLKQYMINNYNFSLQGLYWLFKDYYDRKYDIENFLEPESKDIDILRNYMEHKYLKVLEYGIIDDRVDELAYSISIREFQAKTLRLLKKIRAALIYLSLAVNQEERFRESQRKINEDKGVMPISLQAFDDDWKF</sequence>
<dbReference type="InterPro" id="IPR040826">
    <property type="entry name" value="HEPN_LA2681"/>
</dbReference>
<feature type="domain" description="LA2681-like HEPN" evidence="1">
    <location>
        <begin position="265"/>
        <end position="477"/>
    </location>
</feature>
<accession>A0A7U4JPF1</accession>
<proteinExistence type="predicted"/>
<dbReference type="Pfam" id="PF18733">
    <property type="entry name" value="HEPN_LA2681"/>
    <property type="match status" value="1"/>
</dbReference>
<organism evidence="2 3">
    <name type="scientific">Clostridium sporogenes</name>
    <dbReference type="NCBI Taxonomy" id="1509"/>
    <lineage>
        <taxon>Bacteria</taxon>
        <taxon>Bacillati</taxon>
        <taxon>Bacillota</taxon>
        <taxon>Clostridia</taxon>
        <taxon>Eubacteriales</taxon>
        <taxon>Clostridiaceae</taxon>
        <taxon>Clostridium</taxon>
    </lineage>
</organism>
<dbReference type="EMBL" id="CP009225">
    <property type="protein sequence ID" value="AKC62882.1"/>
    <property type="molecule type" value="Genomic_DNA"/>
</dbReference>
<evidence type="ECO:0000259" key="1">
    <source>
        <dbReference type="Pfam" id="PF18733"/>
    </source>
</evidence>
<evidence type="ECO:0000313" key="3">
    <source>
        <dbReference type="Proteomes" id="UP000033052"/>
    </source>
</evidence>
<reference evidence="2 3" key="1">
    <citation type="journal article" date="2015" name="PLoS ONE">
        <title>A universal mariner transposon system for forward genetic studies in the genus clostridium.</title>
        <authorList>
            <person name="Zhang Y."/>
            <person name="Grosse-Honebrink A."/>
            <person name="Minton N.P."/>
        </authorList>
    </citation>
    <scope>NUCLEOTIDE SEQUENCE [LARGE SCALE GENOMIC DNA]</scope>
    <source>
        <strain evidence="2 3">NCIMB 10696</strain>
    </source>
</reference>
<dbReference type="Gene3D" id="1.25.40.10">
    <property type="entry name" value="Tetratricopeptide repeat domain"/>
    <property type="match status" value="1"/>
</dbReference>
<gene>
    <name evidence="2" type="ORF">CLSPO_c21620</name>
</gene>
<dbReference type="AlphaFoldDB" id="A0A7U4JPF1"/>
<dbReference type="SUPFAM" id="SSF48452">
    <property type="entry name" value="TPR-like"/>
    <property type="match status" value="1"/>
</dbReference>
<name>A0A7U4JPF1_CLOSG</name>